<dbReference type="Proteomes" id="UP000310121">
    <property type="component" value="Unassembled WGS sequence"/>
</dbReference>
<sequence>MAYMAKELSCTYYHGGSIDNEDKLAVWIETGGLIVATSALGTGVDFPRIVFILHMDLPYGMIDYAQESSRAGRAGEEVDSIIIVEQGKVESMRQASRIRGLDEEIMAEFVTTHGKIVECGAGDVAQCDRCGEGLGALERLHEKNGKERKTVEKTLDNLTDGYASCWMLAVTQNRGHEGNNDL</sequence>
<dbReference type="PANTHER" id="PTHR13710">
    <property type="entry name" value="DNA HELICASE RECQ FAMILY MEMBER"/>
    <property type="match status" value="1"/>
</dbReference>
<dbReference type="EMBL" id="QZBN01002352">
    <property type="protein sequence ID" value="THZ11577.1"/>
    <property type="molecule type" value="Genomic_DNA"/>
</dbReference>
<evidence type="ECO:0000256" key="2">
    <source>
        <dbReference type="ARBA" id="ARBA00023125"/>
    </source>
</evidence>
<dbReference type="InterPro" id="IPR027417">
    <property type="entry name" value="P-loop_NTPase"/>
</dbReference>
<accession>A0A4S9SKS0</accession>
<comment type="catalytic activity">
    <reaction evidence="4">
        <text>Couples ATP hydrolysis with the unwinding of duplex DNA by translocating in the 3'-5' direction.</text>
        <dbReference type="EC" id="5.6.2.4"/>
    </reaction>
</comment>
<protein>
    <recommendedName>
        <fullName evidence="5">DNA 3'-5' helicase</fullName>
        <ecNumber evidence="5">5.6.2.4</ecNumber>
    </recommendedName>
</protein>
<evidence type="ECO:0000259" key="6">
    <source>
        <dbReference type="PROSITE" id="PS51194"/>
    </source>
</evidence>
<dbReference type="Pfam" id="PF00271">
    <property type="entry name" value="Helicase_C"/>
    <property type="match status" value="1"/>
</dbReference>
<dbReference type="Gene3D" id="3.40.50.300">
    <property type="entry name" value="P-loop containing nucleotide triphosphate hydrolases"/>
    <property type="match status" value="1"/>
</dbReference>
<dbReference type="GO" id="GO:0005737">
    <property type="term" value="C:cytoplasm"/>
    <property type="evidence" value="ECO:0007669"/>
    <property type="project" value="TreeGrafter"/>
</dbReference>
<evidence type="ECO:0000256" key="1">
    <source>
        <dbReference type="ARBA" id="ARBA00005446"/>
    </source>
</evidence>
<evidence type="ECO:0000256" key="4">
    <source>
        <dbReference type="ARBA" id="ARBA00034617"/>
    </source>
</evidence>
<dbReference type="EC" id="5.6.2.4" evidence="5"/>
<dbReference type="SUPFAM" id="SSF52540">
    <property type="entry name" value="P-loop containing nucleoside triphosphate hydrolases"/>
    <property type="match status" value="1"/>
</dbReference>
<feature type="domain" description="Helicase C-terminal" evidence="6">
    <location>
        <begin position="1"/>
        <end position="117"/>
    </location>
</feature>
<organism evidence="7 8">
    <name type="scientific">Aureobasidium pullulans</name>
    <name type="common">Black yeast</name>
    <name type="synonym">Pullularia pullulans</name>
    <dbReference type="NCBI Taxonomy" id="5580"/>
    <lineage>
        <taxon>Eukaryota</taxon>
        <taxon>Fungi</taxon>
        <taxon>Dikarya</taxon>
        <taxon>Ascomycota</taxon>
        <taxon>Pezizomycotina</taxon>
        <taxon>Dothideomycetes</taxon>
        <taxon>Dothideomycetidae</taxon>
        <taxon>Dothideales</taxon>
        <taxon>Saccotheciaceae</taxon>
        <taxon>Aureobasidium</taxon>
    </lineage>
</organism>
<evidence type="ECO:0000313" key="8">
    <source>
        <dbReference type="Proteomes" id="UP000310121"/>
    </source>
</evidence>
<name>A0A4S9SKS0_AURPU</name>
<comment type="similarity">
    <text evidence="1">Belongs to the helicase family. RecQ subfamily.</text>
</comment>
<evidence type="ECO:0000313" key="7">
    <source>
        <dbReference type="EMBL" id="THZ11577.1"/>
    </source>
</evidence>
<evidence type="ECO:0000256" key="5">
    <source>
        <dbReference type="ARBA" id="ARBA00034808"/>
    </source>
</evidence>
<dbReference type="GO" id="GO:0003677">
    <property type="term" value="F:DNA binding"/>
    <property type="evidence" value="ECO:0007669"/>
    <property type="project" value="UniProtKB-KW"/>
</dbReference>
<dbReference type="PANTHER" id="PTHR13710:SF105">
    <property type="entry name" value="ATP-DEPENDENT DNA HELICASE Q1"/>
    <property type="match status" value="1"/>
</dbReference>
<comment type="caution">
    <text evidence="7">The sequence shown here is derived from an EMBL/GenBank/DDBJ whole genome shotgun (WGS) entry which is preliminary data.</text>
</comment>
<keyword evidence="3" id="KW-0413">Isomerase</keyword>
<dbReference type="GO" id="GO:0009378">
    <property type="term" value="F:four-way junction helicase activity"/>
    <property type="evidence" value="ECO:0007669"/>
    <property type="project" value="TreeGrafter"/>
</dbReference>
<keyword evidence="2" id="KW-0238">DNA-binding</keyword>
<dbReference type="SMART" id="SM00490">
    <property type="entry name" value="HELICc"/>
    <property type="match status" value="1"/>
</dbReference>
<proteinExistence type="inferred from homology"/>
<dbReference type="AlphaFoldDB" id="A0A4S9SKS0"/>
<dbReference type="GO" id="GO:0000724">
    <property type="term" value="P:double-strand break repair via homologous recombination"/>
    <property type="evidence" value="ECO:0007669"/>
    <property type="project" value="TreeGrafter"/>
</dbReference>
<reference evidence="7 8" key="1">
    <citation type="submission" date="2018-10" db="EMBL/GenBank/DDBJ databases">
        <title>Fifty Aureobasidium pullulans genomes reveal a recombining polyextremotolerant generalist.</title>
        <authorList>
            <person name="Gostincar C."/>
            <person name="Turk M."/>
            <person name="Zajc J."/>
            <person name="Gunde-Cimerman N."/>
        </authorList>
    </citation>
    <scope>NUCLEOTIDE SEQUENCE [LARGE SCALE GENOMIC DNA]</scope>
    <source>
        <strain evidence="7 8">EXF-3844</strain>
    </source>
</reference>
<dbReference type="GO" id="GO:0043138">
    <property type="term" value="F:3'-5' DNA helicase activity"/>
    <property type="evidence" value="ECO:0007669"/>
    <property type="project" value="UniProtKB-EC"/>
</dbReference>
<dbReference type="GO" id="GO:0005694">
    <property type="term" value="C:chromosome"/>
    <property type="evidence" value="ECO:0007669"/>
    <property type="project" value="TreeGrafter"/>
</dbReference>
<dbReference type="InterPro" id="IPR001650">
    <property type="entry name" value="Helicase_C-like"/>
</dbReference>
<gene>
    <name evidence="7" type="ORF">D6C90_10494</name>
</gene>
<evidence type="ECO:0000256" key="3">
    <source>
        <dbReference type="ARBA" id="ARBA00023235"/>
    </source>
</evidence>
<dbReference type="PROSITE" id="PS51194">
    <property type="entry name" value="HELICASE_CTER"/>
    <property type="match status" value="1"/>
</dbReference>